<dbReference type="Gene3D" id="3.90.1150.10">
    <property type="entry name" value="Aspartate Aminotransferase, domain 1"/>
    <property type="match status" value="1"/>
</dbReference>
<dbReference type="EMBL" id="JAUFQU010000078">
    <property type="protein sequence ID" value="MDN3710195.1"/>
    <property type="molecule type" value="Genomic_DNA"/>
</dbReference>
<protein>
    <submittedName>
        <fullName evidence="1">Uncharacterized protein</fullName>
    </submittedName>
</protein>
<dbReference type="Proteomes" id="UP001242368">
    <property type="component" value="Unassembled WGS sequence"/>
</dbReference>
<evidence type="ECO:0000313" key="2">
    <source>
        <dbReference type="Proteomes" id="UP001242368"/>
    </source>
</evidence>
<sequence length="44" mass="5336">MKACILIFEQRYYLTPLGNILYLVPPYCISTSDLRYIYQAYRRL</sequence>
<dbReference type="InterPro" id="IPR015422">
    <property type="entry name" value="PyrdxlP-dep_Trfase_small"/>
</dbReference>
<proteinExistence type="predicted"/>
<accession>A0ABT8D024</accession>
<gene>
    <name evidence="1" type="ORF">QW060_25330</name>
</gene>
<keyword evidence="2" id="KW-1185">Reference proteome</keyword>
<reference evidence="2" key="1">
    <citation type="journal article" date="2019" name="Int. J. Syst. Evol. Microbiol.">
        <title>The Global Catalogue of Microorganisms (GCM) 10K type strain sequencing project: providing services to taxonomists for standard genome sequencing and annotation.</title>
        <authorList>
            <consortium name="The Broad Institute Genomics Platform"/>
            <consortium name="The Broad Institute Genome Sequencing Center for Infectious Disease"/>
            <person name="Wu L."/>
            <person name="Ma J."/>
        </authorList>
    </citation>
    <scope>NUCLEOTIDE SEQUENCE [LARGE SCALE GENOMIC DNA]</scope>
    <source>
        <strain evidence="2">CECT 7184</strain>
    </source>
</reference>
<dbReference type="RefSeq" id="WP_290365429.1">
    <property type="nucleotide sequence ID" value="NZ_JAUFQU010000078.1"/>
</dbReference>
<name>A0ABT8D024_9FLAO</name>
<comment type="caution">
    <text evidence="1">The sequence shown here is derived from an EMBL/GenBank/DDBJ whole genome shotgun (WGS) entry which is preliminary data.</text>
</comment>
<evidence type="ECO:0000313" key="1">
    <source>
        <dbReference type="EMBL" id="MDN3710195.1"/>
    </source>
</evidence>
<organism evidence="1 2">
    <name type="scientific">Paenimyroides ceti</name>
    <dbReference type="NCBI Taxonomy" id="395087"/>
    <lineage>
        <taxon>Bacteria</taxon>
        <taxon>Pseudomonadati</taxon>
        <taxon>Bacteroidota</taxon>
        <taxon>Flavobacteriia</taxon>
        <taxon>Flavobacteriales</taxon>
        <taxon>Flavobacteriaceae</taxon>
        <taxon>Paenimyroides</taxon>
    </lineage>
</organism>